<evidence type="ECO:0000256" key="3">
    <source>
        <dbReference type="ARBA" id="ARBA00017948"/>
    </source>
</evidence>
<feature type="domain" description="Flagellar basal body rod protein N-terminal" evidence="7">
    <location>
        <begin position="5"/>
        <end position="35"/>
    </location>
</feature>
<dbReference type="InterPro" id="IPR020013">
    <property type="entry name" value="Flagellar_FlgE/F/G"/>
</dbReference>
<dbReference type="InterPro" id="IPR010930">
    <property type="entry name" value="Flg_bb/hook_C_dom"/>
</dbReference>
<keyword evidence="10" id="KW-0969">Cilium</keyword>
<evidence type="ECO:0000256" key="6">
    <source>
        <dbReference type="RuleBase" id="RU362116"/>
    </source>
</evidence>
<dbReference type="InterPro" id="IPR001444">
    <property type="entry name" value="Flag_bb_rod_N"/>
</dbReference>
<evidence type="ECO:0000256" key="1">
    <source>
        <dbReference type="ARBA" id="ARBA00004117"/>
    </source>
</evidence>
<dbReference type="InterPro" id="IPR012834">
    <property type="entry name" value="FlgG_G_neg"/>
</dbReference>
<evidence type="ECO:0000259" key="7">
    <source>
        <dbReference type="Pfam" id="PF00460"/>
    </source>
</evidence>
<evidence type="ECO:0000256" key="5">
    <source>
        <dbReference type="NCBIfam" id="TIGR02488"/>
    </source>
</evidence>
<reference evidence="10" key="1">
    <citation type="submission" date="2006-10" db="EMBL/GenBank/DDBJ databases">
        <title>Complete sequence of Solibacter usitatus Ellin6076.</title>
        <authorList>
            <consortium name="US DOE Joint Genome Institute"/>
            <person name="Copeland A."/>
            <person name="Lucas S."/>
            <person name="Lapidus A."/>
            <person name="Barry K."/>
            <person name="Detter J.C."/>
            <person name="Glavina del Rio T."/>
            <person name="Hammon N."/>
            <person name="Israni S."/>
            <person name="Dalin E."/>
            <person name="Tice H."/>
            <person name="Pitluck S."/>
            <person name="Thompson L.S."/>
            <person name="Brettin T."/>
            <person name="Bruce D."/>
            <person name="Han C."/>
            <person name="Tapia R."/>
            <person name="Gilna P."/>
            <person name="Schmutz J."/>
            <person name="Larimer F."/>
            <person name="Land M."/>
            <person name="Hauser L."/>
            <person name="Kyrpides N."/>
            <person name="Mikhailova N."/>
            <person name="Janssen P.H."/>
            <person name="Kuske C.R."/>
            <person name="Richardson P."/>
        </authorList>
    </citation>
    <scope>NUCLEOTIDE SEQUENCE</scope>
    <source>
        <strain evidence="10">Ellin6076</strain>
    </source>
</reference>
<dbReference type="InterPro" id="IPR053967">
    <property type="entry name" value="LlgE_F_G-like_D1"/>
</dbReference>
<dbReference type="EMBL" id="CP000473">
    <property type="protein sequence ID" value="ABJ88361.1"/>
    <property type="molecule type" value="Genomic_DNA"/>
</dbReference>
<dbReference type="InterPro" id="IPR012836">
    <property type="entry name" value="FlgF"/>
</dbReference>
<dbReference type="NCBIfam" id="TIGR03506">
    <property type="entry name" value="FlgEFG_subfam"/>
    <property type="match status" value="2"/>
</dbReference>
<dbReference type="Pfam" id="PF00460">
    <property type="entry name" value="Flg_bb_rod"/>
    <property type="match status" value="1"/>
</dbReference>
<keyword evidence="10" id="KW-0966">Cell projection</keyword>
<dbReference type="OrthoDB" id="9804559at2"/>
<dbReference type="GO" id="GO:0009426">
    <property type="term" value="C:bacterial-type flagellum basal body, distal rod"/>
    <property type="evidence" value="ECO:0007669"/>
    <property type="project" value="UniProtKB-UniRule"/>
</dbReference>
<dbReference type="HOGENOM" id="CLU_013687_0_1_0"/>
<dbReference type="KEGG" id="sus:Acid_7453"/>
<comment type="similarity">
    <text evidence="2 6">Belongs to the flagella basal body rod proteins family.</text>
</comment>
<dbReference type="NCBIfam" id="TIGR02488">
    <property type="entry name" value="flgG_G_neg"/>
    <property type="match status" value="1"/>
</dbReference>
<organism evidence="10">
    <name type="scientific">Solibacter usitatus (strain Ellin6076)</name>
    <dbReference type="NCBI Taxonomy" id="234267"/>
    <lineage>
        <taxon>Bacteria</taxon>
        <taxon>Pseudomonadati</taxon>
        <taxon>Acidobacteriota</taxon>
        <taxon>Terriglobia</taxon>
        <taxon>Bryobacterales</taxon>
        <taxon>Solibacteraceae</taxon>
        <taxon>Candidatus Solibacter</taxon>
    </lineage>
</organism>
<dbReference type="AlphaFoldDB" id="Q01PQ9"/>
<dbReference type="Pfam" id="PF22692">
    <property type="entry name" value="LlgE_F_G_D1"/>
    <property type="match status" value="1"/>
</dbReference>
<keyword evidence="10" id="KW-0282">Flagellum</keyword>
<dbReference type="InterPro" id="IPR037925">
    <property type="entry name" value="FlgE/F/G-like"/>
</dbReference>
<evidence type="ECO:0000259" key="8">
    <source>
        <dbReference type="Pfam" id="PF06429"/>
    </source>
</evidence>
<dbReference type="NCBIfam" id="TIGR02490">
    <property type="entry name" value="flgF"/>
    <property type="match status" value="1"/>
</dbReference>
<name>Q01PQ9_SOLUE</name>
<evidence type="ECO:0000256" key="4">
    <source>
        <dbReference type="ARBA" id="ARBA00023143"/>
    </source>
</evidence>
<dbReference type="InParanoid" id="Q01PQ9"/>
<dbReference type="FunCoup" id="Q01PQ9">
    <property type="interactions" value="102"/>
</dbReference>
<evidence type="ECO:0000256" key="2">
    <source>
        <dbReference type="ARBA" id="ARBA00009677"/>
    </source>
</evidence>
<accession>Q01PQ9</accession>
<protein>
    <recommendedName>
        <fullName evidence="3 5">Flagellar basal-body rod protein FlgG</fullName>
    </recommendedName>
</protein>
<keyword evidence="4 6" id="KW-0975">Bacterial flagellum</keyword>
<dbReference type="Pfam" id="PF06429">
    <property type="entry name" value="Flg_bbr_C"/>
    <property type="match status" value="1"/>
</dbReference>
<sequence length="263" mass="27834" precursor="true">MIRALYSAASGMTAQQLNVDNIAHNLANANTAGYKMRRAQFQDLIYQTVVQPGSASGQQTTVPTGLQVGLGTRTSSNEILFTQGSFAQTDNPLDLVIQGKGFFQVRQPSGQLAYTRSGAFHCDRDGNIVTQDGNTLEPQITVPAAAQQISIAQDGTVSYTLPNQSAAQQAGQIQLANFQNPAGLNSVGGNLYLPTDASGDATVGTPGGQEGLGSVLQGYTEQSNVSVVEEFINLIVAQRGYEANSKVVKAADDMYQQVNNLTR</sequence>
<dbReference type="eggNOG" id="COG4786">
    <property type="taxonomic scope" value="Bacteria"/>
</dbReference>
<feature type="domain" description="Flagellar hook protein FlgE/F/G-like D1" evidence="9">
    <location>
        <begin position="97"/>
        <end position="159"/>
    </location>
</feature>
<dbReference type="SUPFAM" id="SSF117143">
    <property type="entry name" value="Flagellar hook protein flgE"/>
    <property type="match status" value="1"/>
</dbReference>
<evidence type="ECO:0000259" key="9">
    <source>
        <dbReference type="Pfam" id="PF22692"/>
    </source>
</evidence>
<dbReference type="PANTHER" id="PTHR30435:SF19">
    <property type="entry name" value="FLAGELLAR BASAL-BODY ROD PROTEIN FLGG"/>
    <property type="match status" value="1"/>
</dbReference>
<proteinExistence type="inferred from homology"/>
<feature type="domain" description="Flagellar basal-body/hook protein C-terminal" evidence="8">
    <location>
        <begin position="217"/>
        <end position="261"/>
    </location>
</feature>
<comment type="subcellular location">
    <subcellularLocation>
        <location evidence="1 6">Bacterial flagellum basal body</location>
    </subcellularLocation>
</comment>
<dbReference type="GO" id="GO:0071978">
    <property type="term" value="P:bacterial-type flagellum-dependent swarming motility"/>
    <property type="evidence" value="ECO:0007669"/>
    <property type="project" value="TreeGrafter"/>
</dbReference>
<dbReference type="STRING" id="234267.Acid_7453"/>
<evidence type="ECO:0000313" key="10">
    <source>
        <dbReference type="EMBL" id="ABJ88361.1"/>
    </source>
</evidence>
<gene>
    <name evidence="10" type="ordered locus">Acid_7453</name>
</gene>
<dbReference type="PANTHER" id="PTHR30435">
    <property type="entry name" value="FLAGELLAR PROTEIN"/>
    <property type="match status" value="1"/>
</dbReference>